<dbReference type="EMBL" id="JAVHJV010000003">
    <property type="protein sequence ID" value="KAK5944481.1"/>
    <property type="molecule type" value="Genomic_DNA"/>
</dbReference>
<keyword evidence="1" id="KW-1133">Transmembrane helix</keyword>
<sequence>MTDPGAQQQGRLSRGWFGKVAAAIFIALAALATYELRITPSAPGWHMEFANIVEARKFPEQPELLLRTEYTGIASVDYGLQFLVAAFLPGAAGFVKDFETVGGAIIIALYCLAFMRDTARLEYYSAPAMRVPLGYARSLAPALVLGFLLPTVAIYLPFNDPGLNTKQALVALWQPTPFFVNGLLLVLPRIFSAASTKPESDTADGDATYVKNLYRTCMVVTAIAHIIMLAHFGVLDSHVSFAHVFLPDSTRFPDSGAEILHFIFQWDYLIIFGASLLWACVAIYDLSIIGRVKLNVTWLISVIVVGSVVFGPAATIAFAFMWREERMRKDSKVKV</sequence>
<feature type="transmembrane region" description="Helical" evidence="1">
    <location>
        <begin position="101"/>
        <end position="119"/>
    </location>
</feature>
<accession>A0ABR0RV50</accession>
<feature type="transmembrane region" description="Helical" evidence="1">
    <location>
        <begin position="296"/>
        <end position="322"/>
    </location>
</feature>
<evidence type="ECO:0000313" key="2">
    <source>
        <dbReference type="EMBL" id="KAK5944481.1"/>
    </source>
</evidence>
<keyword evidence="1" id="KW-0812">Transmembrane</keyword>
<evidence type="ECO:0000256" key="1">
    <source>
        <dbReference type="SAM" id="Phobius"/>
    </source>
</evidence>
<keyword evidence="3" id="KW-1185">Reference proteome</keyword>
<feature type="transmembrane region" description="Helical" evidence="1">
    <location>
        <begin position="139"/>
        <end position="158"/>
    </location>
</feature>
<feature type="transmembrane region" description="Helical" evidence="1">
    <location>
        <begin position="217"/>
        <end position="239"/>
    </location>
</feature>
<dbReference type="RefSeq" id="XP_064732571.1">
    <property type="nucleotide sequence ID" value="XM_064872191.1"/>
</dbReference>
<protein>
    <submittedName>
        <fullName evidence="2">Uncharacterized protein</fullName>
    </submittedName>
</protein>
<dbReference type="GeneID" id="89997212"/>
<feature type="transmembrane region" description="Helical" evidence="1">
    <location>
        <begin position="16"/>
        <end position="34"/>
    </location>
</feature>
<evidence type="ECO:0000313" key="3">
    <source>
        <dbReference type="Proteomes" id="UP001334248"/>
    </source>
</evidence>
<feature type="transmembrane region" description="Helical" evidence="1">
    <location>
        <begin position="178"/>
        <end position="196"/>
    </location>
</feature>
<proteinExistence type="predicted"/>
<reference evidence="2 3" key="1">
    <citation type="journal article" date="2023" name="Res Sq">
        <title>Genomic and morphological characterization of Knufia obscura isolated from the Mars 2020 spacecraft assembly facility.</title>
        <authorList>
            <person name="Chander A.M."/>
            <person name="Teixeira M.M."/>
            <person name="Singh N.K."/>
            <person name="Williams M.P."/>
            <person name="Parker C.W."/>
            <person name="Leo P."/>
            <person name="Stajich J.E."/>
            <person name="Torok T."/>
            <person name="Tighe S."/>
            <person name="Mason C.E."/>
            <person name="Venkateswaran K."/>
        </authorList>
    </citation>
    <scope>NUCLEOTIDE SEQUENCE [LARGE SCALE GENOMIC DNA]</scope>
    <source>
        <strain evidence="2 3">CCFEE 5817</strain>
    </source>
</reference>
<feature type="transmembrane region" description="Helical" evidence="1">
    <location>
        <begin position="259"/>
        <end position="284"/>
    </location>
</feature>
<dbReference type="Proteomes" id="UP001334248">
    <property type="component" value="Unassembled WGS sequence"/>
</dbReference>
<gene>
    <name evidence="2" type="ORF">PMZ80_003763</name>
</gene>
<comment type="caution">
    <text evidence="2">The sequence shown here is derived from an EMBL/GenBank/DDBJ whole genome shotgun (WGS) entry which is preliminary data.</text>
</comment>
<name>A0ABR0RV50_9EURO</name>
<keyword evidence="1" id="KW-0472">Membrane</keyword>
<organism evidence="2 3">
    <name type="scientific">Knufia obscura</name>
    <dbReference type="NCBI Taxonomy" id="1635080"/>
    <lineage>
        <taxon>Eukaryota</taxon>
        <taxon>Fungi</taxon>
        <taxon>Dikarya</taxon>
        <taxon>Ascomycota</taxon>
        <taxon>Pezizomycotina</taxon>
        <taxon>Eurotiomycetes</taxon>
        <taxon>Chaetothyriomycetidae</taxon>
        <taxon>Chaetothyriales</taxon>
        <taxon>Trichomeriaceae</taxon>
        <taxon>Knufia</taxon>
    </lineage>
</organism>